<feature type="compositionally biased region" description="Acidic residues" evidence="1">
    <location>
        <begin position="142"/>
        <end position="151"/>
    </location>
</feature>
<organism evidence="3 4">
    <name type="scientific">Muriicola jejuensis</name>
    <dbReference type="NCBI Taxonomy" id="504488"/>
    <lineage>
        <taxon>Bacteria</taxon>
        <taxon>Pseudomonadati</taxon>
        <taxon>Bacteroidota</taxon>
        <taxon>Flavobacteriia</taxon>
        <taxon>Flavobacteriales</taxon>
        <taxon>Flavobacteriaceae</taxon>
        <taxon>Muriicola</taxon>
    </lineage>
</organism>
<evidence type="ECO:0000313" key="4">
    <source>
        <dbReference type="Proteomes" id="UP000468443"/>
    </source>
</evidence>
<gene>
    <name evidence="3" type="ORF">GWK09_11355</name>
</gene>
<keyword evidence="2" id="KW-0732">Signal</keyword>
<dbReference type="AlphaFoldDB" id="A0A6P0UDJ2"/>
<evidence type="ECO:0000313" key="3">
    <source>
        <dbReference type="EMBL" id="NER11117.1"/>
    </source>
</evidence>
<name>A0A6P0UDJ2_9FLAO</name>
<comment type="caution">
    <text evidence="3">The sequence shown here is derived from an EMBL/GenBank/DDBJ whole genome shotgun (WGS) entry which is preliminary data.</text>
</comment>
<dbReference type="Proteomes" id="UP000468443">
    <property type="component" value="Unassembled WGS sequence"/>
</dbReference>
<protein>
    <submittedName>
        <fullName evidence="3">Uncharacterized protein</fullName>
    </submittedName>
</protein>
<proteinExistence type="predicted"/>
<evidence type="ECO:0000256" key="2">
    <source>
        <dbReference type="SAM" id="SignalP"/>
    </source>
</evidence>
<feature type="region of interest" description="Disordered" evidence="1">
    <location>
        <begin position="122"/>
        <end position="152"/>
    </location>
</feature>
<accession>A0A6P0UDJ2</accession>
<dbReference type="RefSeq" id="WP_163693541.1">
    <property type="nucleotide sequence ID" value="NZ_FXTW01000004.1"/>
</dbReference>
<sequence>MKKTIFLLAMTLCYAAGFANCTNAYASAGYSLSHAKKSMEANNFEHQQYYAERALSALEKARDENETCGCPKAGDPILNGIENLKTALSQDKWDNGRYFTKRALEDVEKVLYNLDMCALDEEPQQSAAPQESLTLSGSGPSMDDESPNSEEWDTKLSIRQTAEDELANIQKSIEKLAAVFECERARQIVMDRKTKTDEDLQAESVYSIRSFYMSQVVALHNKALFALLECSKK</sequence>
<evidence type="ECO:0000256" key="1">
    <source>
        <dbReference type="SAM" id="MobiDB-lite"/>
    </source>
</evidence>
<feature type="signal peptide" evidence="2">
    <location>
        <begin position="1"/>
        <end position="26"/>
    </location>
</feature>
<dbReference type="EMBL" id="JAABOP010000003">
    <property type="protein sequence ID" value="NER11117.1"/>
    <property type="molecule type" value="Genomic_DNA"/>
</dbReference>
<keyword evidence="4" id="KW-1185">Reference proteome</keyword>
<feature type="chain" id="PRO_5026838638" evidence="2">
    <location>
        <begin position="27"/>
        <end position="233"/>
    </location>
</feature>
<reference evidence="3 4" key="1">
    <citation type="submission" date="2020-01" db="EMBL/GenBank/DDBJ databases">
        <title>Muriicola jejuensis KCTC 22299.</title>
        <authorList>
            <person name="Wang G."/>
        </authorList>
    </citation>
    <scope>NUCLEOTIDE SEQUENCE [LARGE SCALE GENOMIC DNA]</scope>
    <source>
        <strain evidence="3 4">KCTC 22299</strain>
    </source>
</reference>
<feature type="compositionally biased region" description="Polar residues" evidence="1">
    <location>
        <begin position="124"/>
        <end position="139"/>
    </location>
</feature>